<dbReference type="InterPro" id="IPR009045">
    <property type="entry name" value="Zn_M74/Hedgehog-like"/>
</dbReference>
<keyword evidence="2" id="KW-0121">Carboxypeptidase</keyword>
<gene>
    <name evidence="2" type="ORF">HNR02_006441</name>
</gene>
<evidence type="ECO:0000259" key="1">
    <source>
        <dbReference type="Pfam" id="PF02557"/>
    </source>
</evidence>
<sequence length="173" mass="19089">MTFRERARTLARRSRSALLAVAIGRADGAVPDGVTVFDDEFPAVANLDPDLLAALRHAATDAAREGIRFVVNSGWRSPEYQEHLRREAVAKYGSDEEAARWVATAETSAHVSGDAVDIGPSAAATWLREHGARYGLCQIYRNEPWHYELRPDAVSAGPPPLYADPTHDPRMRR</sequence>
<keyword evidence="2" id="KW-0645">Protease</keyword>
<organism evidence="2 3">
    <name type="scientific">Amycolatopsis endophytica</name>
    <dbReference type="NCBI Taxonomy" id="860233"/>
    <lineage>
        <taxon>Bacteria</taxon>
        <taxon>Bacillati</taxon>
        <taxon>Actinomycetota</taxon>
        <taxon>Actinomycetes</taxon>
        <taxon>Pseudonocardiales</taxon>
        <taxon>Pseudonocardiaceae</taxon>
        <taxon>Amycolatopsis</taxon>
    </lineage>
</organism>
<dbReference type="CDD" id="cd14846">
    <property type="entry name" value="Peptidase_M15_like"/>
    <property type="match status" value="1"/>
</dbReference>
<proteinExistence type="predicted"/>
<dbReference type="GO" id="GO:0006508">
    <property type="term" value="P:proteolysis"/>
    <property type="evidence" value="ECO:0007669"/>
    <property type="project" value="InterPro"/>
</dbReference>
<comment type="caution">
    <text evidence="2">The sequence shown here is derived from an EMBL/GenBank/DDBJ whole genome shotgun (WGS) entry which is preliminary data.</text>
</comment>
<protein>
    <submittedName>
        <fullName evidence="2">LAS superfamily LD-carboxypeptidase LdcB</fullName>
    </submittedName>
</protein>
<dbReference type="InterPro" id="IPR003709">
    <property type="entry name" value="VanY-like_core_dom"/>
</dbReference>
<dbReference type="GO" id="GO:0004180">
    <property type="term" value="F:carboxypeptidase activity"/>
    <property type="evidence" value="ECO:0007669"/>
    <property type="project" value="UniProtKB-KW"/>
</dbReference>
<dbReference type="SUPFAM" id="SSF55166">
    <property type="entry name" value="Hedgehog/DD-peptidase"/>
    <property type="match status" value="1"/>
</dbReference>
<dbReference type="Gene3D" id="3.30.1380.10">
    <property type="match status" value="1"/>
</dbReference>
<dbReference type="Proteomes" id="UP000549616">
    <property type="component" value="Unassembled WGS sequence"/>
</dbReference>
<dbReference type="PANTHER" id="PTHR34385:SF1">
    <property type="entry name" value="PEPTIDOGLYCAN L-ALANYL-D-GLUTAMATE ENDOPEPTIDASE CWLK"/>
    <property type="match status" value="1"/>
</dbReference>
<dbReference type="InterPro" id="IPR052179">
    <property type="entry name" value="DD-CPase-like"/>
</dbReference>
<feature type="domain" description="D-alanyl-D-alanine carboxypeptidase-like core" evidence="1">
    <location>
        <begin position="46"/>
        <end position="148"/>
    </location>
</feature>
<keyword evidence="3" id="KW-1185">Reference proteome</keyword>
<dbReference type="EMBL" id="JACCFK010000002">
    <property type="protein sequence ID" value="NYI93066.1"/>
    <property type="molecule type" value="Genomic_DNA"/>
</dbReference>
<reference evidence="2 3" key="1">
    <citation type="submission" date="2020-07" db="EMBL/GenBank/DDBJ databases">
        <title>Sequencing the genomes of 1000 actinobacteria strains.</title>
        <authorList>
            <person name="Klenk H.-P."/>
        </authorList>
    </citation>
    <scope>NUCLEOTIDE SEQUENCE [LARGE SCALE GENOMIC DNA]</scope>
    <source>
        <strain evidence="2 3">DSM 104006</strain>
    </source>
</reference>
<name>A0A853BF01_9PSEU</name>
<dbReference type="RefSeq" id="WP_179777301.1">
    <property type="nucleotide sequence ID" value="NZ_JACCFK010000002.1"/>
</dbReference>
<accession>A0A853BF01</accession>
<keyword evidence="2" id="KW-0378">Hydrolase</keyword>
<dbReference type="Pfam" id="PF02557">
    <property type="entry name" value="VanY"/>
    <property type="match status" value="1"/>
</dbReference>
<evidence type="ECO:0000313" key="3">
    <source>
        <dbReference type="Proteomes" id="UP000549616"/>
    </source>
</evidence>
<dbReference type="PANTHER" id="PTHR34385">
    <property type="entry name" value="D-ALANYL-D-ALANINE CARBOXYPEPTIDASE"/>
    <property type="match status" value="1"/>
</dbReference>
<evidence type="ECO:0000313" key="2">
    <source>
        <dbReference type="EMBL" id="NYI93066.1"/>
    </source>
</evidence>
<dbReference type="AlphaFoldDB" id="A0A853BF01"/>